<evidence type="ECO:0000259" key="4">
    <source>
        <dbReference type="Pfam" id="PF00155"/>
    </source>
</evidence>
<dbReference type="GO" id="GO:0006520">
    <property type="term" value="P:amino acid metabolic process"/>
    <property type="evidence" value="ECO:0007669"/>
    <property type="project" value="TreeGrafter"/>
</dbReference>
<dbReference type="SUPFAM" id="SSF53383">
    <property type="entry name" value="PLP-dependent transferases"/>
    <property type="match status" value="1"/>
</dbReference>
<keyword evidence="2" id="KW-0663">Pyridoxal phosphate</keyword>
<dbReference type="InterPro" id="IPR015421">
    <property type="entry name" value="PyrdxlP-dep_Trfase_major"/>
</dbReference>
<dbReference type="InterPro" id="IPR015424">
    <property type="entry name" value="PyrdxlP-dep_Trfase"/>
</dbReference>
<evidence type="ECO:0000256" key="3">
    <source>
        <dbReference type="SAM" id="MobiDB-lite"/>
    </source>
</evidence>
<organism evidence="5 6">
    <name type="scientific">Lithohypha guttulata</name>
    <dbReference type="NCBI Taxonomy" id="1690604"/>
    <lineage>
        <taxon>Eukaryota</taxon>
        <taxon>Fungi</taxon>
        <taxon>Dikarya</taxon>
        <taxon>Ascomycota</taxon>
        <taxon>Pezizomycotina</taxon>
        <taxon>Eurotiomycetes</taxon>
        <taxon>Chaetothyriomycetidae</taxon>
        <taxon>Chaetothyriales</taxon>
        <taxon>Trichomeriaceae</taxon>
        <taxon>Lithohypha</taxon>
    </lineage>
</organism>
<evidence type="ECO:0000256" key="2">
    <source>
        <dbReference type="ARBA" id="ARBA00022898"/>
    </source>
</evidence>
<feature type="region of interest" description="Disordered" evidence="3">
    <location>
        <begin position="373"/>
        <end position="393"/>
    </location>
</feature>
<reference evidence="5 6" key="1">
    <citation type="submission" date="2023-08" db="EMBL/GenBank/DDBJ databases">
        <title>Black Yeasts Isolated from many extreme environments.</title>
        <authorList>
            <person name="Coleine C."/>
            <person name="Stajich J.E."/>
            <person name="Selbmann L."/>
        </authorList>
    </citation>
    <scope>NUCLEOTIDE SEQUENCE [LARGE SCALE GENOMIC DNA]</scope>
    <source>
        <strain evidence="5 6">CCFEE 5910</strain>
    </source>
</reference>
<evidence type="ECO:0000313" key="6">
    <source>
        <dbReference type="Proteomes" id="UP001309876"/>
    </source>
</evidence>
<dbReference type="InterPro" id="IPR004839">
    <property type="entry name" value="Aminotransferase_I/II_large"/>
</dbReference>
<keyword evidence="6" id="KW-1185">Reference proteome</keyword>
<dbReference type="Gene3D" id="3.90.1150.10">
    <property type="entry name" value="Aspartate Aminotransferase, domain 1"/>
    <property type="match status" value="1"/>
</dbReference>
<feature type="domain" description="Aminotransferase class I/classII large" evidence="4">
    <location>
        <begin position="50"/>
        <end position="450"/>
    </location>
</feature>
<dbReference type="Gene3D" id="3.40.640.10">
    <property type="entry name" value="Type I PLP-dependent aspartate aminotransferase-like (Major domain)"/>
    <property type="match status" value="1"/>
</dbReference>
<gene>
    <name evidence="5" type="ORF">LTR05_005292</name>
</gene>
<dbReference type="InterPro" id="IPR015422">
    <property type="entry name" value="PyrdxlP-dep_Trfase_small"/>
</dbReference>
<dbReference type="Pfam" id="PF00155">
    <property type="entry name" value="Aminotran_1_2"/>
    <property type="match status" value="1"/>
</dbReference>
<dbReference type="PANTHER" id="PTHR43795">
    <property type="entry name" value="BIFUNCTIONAL ASPARTATE AMINOTRANSFERASE AND GLUTAMATE/ASPARTATE-PREPHENATE AMINOTRANSFERASE-RELATED"/>
    <property type="match status" value="1"/>
</dbReference>
<dbReference type="GO" id="GO:0030170">
    <property type="term" value="F:pyridoxal phosphate binding"/>
    <property type="evidence" value="ECO:0007669"/>
    <property type="project" value="InterPro"/>
</dbReference>
<sequence>MALSKRGQEWADMSGDLLIWKIIRDLWDPETNPGGYVSLGVAENSLMHEELTKFIHENTKVPKNGLTYGDGGMGSKRLQQAMARFLTRKFSATVQIEPSHICITNGVTSAIEHLSNVLANPGDAILLGQPHYVAFIDDMQLRPGTEVVRISFHDVDPLSLGAIAAYEAAIKSCQANNQRVAAIMLCNPHNPLGRCYPRDFIIELMKLCQKYEVHLISDEIYAMSVFRSTDPSDPSVIPFTSLSSIPTEGLINPSLTHLLYGISKDFGANGLRIGCIVSQHNPELLKALIPLSIHSYASSLAESITATILSDNNFVDWYISENQKRLKANYDLVTAWTTKHNIEYAKGVNAAFFLWFNLGDVYLANQQKVKSAGQDKTTEEEVRVPQDPPAKSDATVTVDASKVDERTMAALIDQKIFLAAGTAFGSEKPGWFRIVYSQDQLNLNEGLRRIERALGLSSEI</sequence>
<dbReference type="CDD" id="cd00609">
    <property type="entry name" value="AAT_like"/>
    <property type="match status" value="1"/>
</dbReference>
<proteinExistence type="inferred from homology"/>
<dbReference type="InterPro" id="IPR004838">
    <property type="entry name" value="NHTrfase_class1_PyrdxlP-BS"/>
</dbReference>
<comment type="similarity">
    <text evidence="1">Belongs to the class-I pyridoxal-phosphate-dependent aminotransferase family.</text>
</comment>
<dbReference type="AlphaFoldDB" id="A0AAN7SXH3"/>
<dbReference type="Proteomes" id="UP001309876">
    <property type="component" value="Unassembled WGS sequence"/>
</dbReference>
<name>A0AAN7SXH3_9EURO</name>
<comment type="caution">
    <text evidence="5">The sequence shown here is derived from an EMBL/GenBank/DDBJ whole genome shotgun (WGS) entry which is preliminary data.</text>
</comment>
<dbReference type="PANTHER" id="PTHR43795:SF63">
    <property type="entry name" value="PUTATIVE (AFU_ORTHOLOGUE AFUA_4G00630)-RELATED"/>
    <property type="match status" value="1"/>
</dbReference>
<dbReference type="GO" id="GO:0008483">
    <property type="term" value="F:transaminase activity"/>
    <property type="evidence" value="ECO:0007669"/>
    <property type="project" value="TreeGrafter"/>
</dbReference>
<evidence type="ECO:0000313" key="5">
    <source>
        <dbReference type="EMBL" id="KAK5084216.1"/>
    </source>
</evidence>
<dbReference type="PRINTS" id="PR00753">
    <property type="entry name" value="ACCSYNTHASE"/>
</dbReference>
<accession>A0AAN7SXH3</accession>
<evidence type="ECO:0000256" key="1">
    <source>
        <dbReference type="ARBA" id="ARBA00007441"/>
    </source>
</evidence>
<protein>
    <recommendedName>
        <fullName evidence="4">Aminotransferase class I/classII large domain-containing protein</fullName>
    </recommendedName>
</protein>
<dbReference type="PROSITE" id="PS00105">
    <property type="entry name" value="AA_TRANSFER_CLASS_1"/>
    <property type="match status" value="1"/>
</dbReference>
<dbReference type="EMBL" id="JAVRRJ010000005">
    <property type="protein sequence ID" value="KAK5084216.1"/>
    <property type="molecule type" value="Genomic_DNA"/>
</dbReference>
<dbReference type="InterPro" id="IPR050478">
    <property type="entry name" value="Ethylene_sulfur-biosynth"/>
</dbReference>